<dbReference type="EMBL" id="JAADJZ010000011">
    <property type="protein sequence ID" value="KAF2871713.1"/>
    <property type="molecule type" value="Genomic_DNA"/>
</dbReference>
<gene>
    <name evidence="5" type="ORF">BDV95DRAFT_628800</name>
</gene>
<dbReference type="GO" id="GO:0061631">
    <property type="term" value="F:ubiquitin conjugating enzyme activity"/>
    <property type="evidence" value="ECO:0007669"/>
    <property type="project" value="TreeGrafter"/>
</dbReference>
<dbReference type="OrthoDB" id="47801at2759"/>
<dbReference type="CDD" id="cd23837">
    <property type="entry name" value="UBCc_UBE2O"/>
    <property type="match status" value="1"/>
</dbReference>
<evidence type="ECO:0000313" key="6">
    <source>
        <dbReference type="Proteomes" id="UP000481861"/>
    </source>
</evidence>
<proteinExistence type="predicted"/>
<protein>
    <recommendedName>
        <fullName evidence="4">UBC core domain-containing protein</fullName>
    </recommendedName>
</protein>
<dbReference type="PANTHER" id="PTHR46116">
    <property type="entry name" value="(E3-INDEPENDENT) E2 UBIQUITIN-CONJUGATING ENZYME"/>
    <property type="match status" value="1"/>
</dbReference>
<name>A0A7C8IAW5_9PLEO</name>
<accession>A0A7C8IAW5</accession>
<dbReference type="Pfam" id="PF00179">
    <property type="entry name" value="UQ_con"/>
    <property type="match status" value="1"/>
</dbReference>
<feature type="region of interest" description="Disordered" evidence="3">
    <location>
        <begin position="589"/>
        <end position="680"/>
    </location>
</feature>
<dbReference type="InterPro" id="IPR057735">
    <property type="entry name" value="UBE2O-like_tSH3-B"/>
</dbReference>
<dbReference type="Pfam" id="PF23043">
    <property type="entry name" value="SH3-B_UBE2O"/>
    <property type="match status" value="1"/>
</dbReference>
<evidence type="ECO:0000256" key="3">
    <source>
        <dbReference type="SAM" id="MobiDB-lite"/>
    </source>
</evidence>
<sequence length="948" mass="106387">MPQQVVFCVEDTVSLKHDRYSVGVVDRAFGDIDSHSPRPQRDYGEDIERHPDIPTEKFDKFMKTGIPPRGTVLISWQTSLRTELIQEANLDLLDRALYVGDVVKRDAKHPMSGTVIGTEAVCTLFPATIFNSGHFAQSLLEQASIRGVPADELINVHEYVEGALVVYEDWIGRIEHAEDEVAVKLSNNSVVVVENPEELHNNDPMLDRMSVGDMVETEKWNLRRGRWRYGAFDPHVRPKGMVVQTRTTEIDVHWISRRFGTSTDEGSAGQEPPTHLYTDDLENARFYIYDASRCAATTLPGSGAERTYHVTEVAVGDRVRFKDLDAAALKYDGTNSHGKVTKLPRTESLGYDMNVYLVMSTQTKVTVQWQDLTVTEDQSISLIPDPNVEDEDEVWPGEIICTKFEQRPDRPDDVKWTFKPAKVGIVQSVNSRDRIATVRWFANPNINFWADDLIPPSETGALREETEDVSLYDIKSTPSLTRRRGDFVLIHPDSIQSIPGTIGPDWFGEVIDLGLDGKVVVRVGAAKPVVDVRVSPERVTLVYSSDMDDTLFNMAAADGDSEDDSEEDDGSDFDTASYNEMWVEYEGMEGEPADSNNEEDWSTENDDDESMPDLELPDSVETSKTTPEVHSDPDGKSPTIPGNPASNEETSDSPTPMDEDPQVSVPPQNPTTDAEPPACFVVLDSAPPSDHHYVSNSHTEAHTFMRKVAKEHKILRTSLPPGIFVRTWESRMDLIRVLMIGPSDTPYEYAPFIIDLQLGPLYPQTPPEAYFHSWTNGNGPVNPNLYEDGKICLSLLGTWHADERNEGWSPTKSTLLQVLVSIMGLVLVKEPYYNEAGYDVHREAPETKLSSALYTERAYFRSRAFIVHALTTDVLPFADELRYLYRRQADDAPRLLDRAIEASKAILQRSEKGKEEGERDGLRRISLGAVVMLRRQVVALEGLRDAER</sequence>
<evidence type="ECO:0000256" key="2">
    <source>
        <dbReference type="ARBA" id="ARBA00022786"/>
    </source>
</evidence>
<feature type="compositionally biased region" description="Polar residues" evidence="3">
    <location>
        <begin position="644"/>
        <end position="654"/>
    </location>
</feature>
<dbReference type="Proteomes" id="UP000481861">
    <property type="component" value="Unassembled WGS sequence"/>
</dbReference>
<dbReference type="PROSITE" id="PS50127">
    <property type="entry name" value="UBC_2"/>
    <property type="match status" value="1"/>
</dbReference>
<dbReference type="SUPFAM" id="SSF54495">
    <property type="entry name" value="UBC-like"/>
    <property type="match status" value="1"/>
</dbReference>
<dbReference type="FunFam" id="3.10.110.10:FF:000094">
    <property type="entry name" value="Probable ubiquitin-conjugating enzyme E2 23"/>
    <property type="match status" value="1"/>
</dbReference>
<keyword evidence="1" id="KW-0808">Transferase</keyword>
<evidence type="ECO:0000256" key="1">
    <source>
        <dbReference type="ARBA" id="ARBA00022679"/>
    </source>
</evidence>
<dbReference type="InterPro" id="IPR016135">
    <property type="entry name" value="UBQ-conjugating_enzyme/RWD"/>
</dbReference>
<dbReference type="SMART" id="SM00212">
    <property type="entry name" value="UBCc"/>
    <property type="match status" value="1"/>
</dbReference>
<comment type="caution">
    <text evidence="5">The sequence shown here is derived from an EMBL/GenBank/DDBJ whole genome shotgun (WGS) entry which is preliminary data.</text>
</comment>
<dbReference type="Gene3D" id="3.10.110.10">
    <property type="entry name" value="Ubiquitin Conjugating Enzyme"/>
    <property type="match status" value="1"/>
</dbReference>
<feature type="compositionally biased region" description="Acidic residues" evidence="3">
    <location>
        <begin position="589"/>
        <end position="618"/>
    </location>
</feature>
<evidence type="ECO:0000259" key="4">
    <source>
        <dbReference type="PROSITE" id="PS50127"/>
    </source>
</evidence>
<dbReference type="AlphaFoldDB" id="A0A7C8IAW5"/>
<organism evidence="5 6">
    <name type="scientific">Massariosphaeria phaeospora</name>
    <dbReference type="NCBI Taxonomy" id="100035"/>
    <lineage>
        <taxon>Eukaryota</taxon>
        <taxon>Fungi</taxon>
        <taxon>Dikarya</taxon>
        <taxon>Ascomycota</taxon>
        <taxon>Pezizomycotina</taxon>
        <taxon>Dothideomycetes</taxon>
        <taxon>Pleosporomycetidae</taxon>
        <taxon>Pleosporales</taxon>
        <taxon>Pleosporales incertae sedis</taxon>
        <taxon>Massariosphaeria</taxon>
    </lineage>
</organism>
<reference evidence="5 6" key="1">
    <citation type="submission" date="2020-01" db="EMBL/GenBank/DDBJ databases">
        <authorList>
            <consortium name="DOE Joint Genome Institute"/>
            <person name="Haridas S."/>
            <person name="Albert R."/>
            <person name="Binder M."/>
            <person name="Bloem J."/>
            <person name="Labutti K."/>
            <person name="Salamov A."/>
            <person name="Andreopoulos B."/>
            <person name="Baker S.E."/>
            <person name="Barry K."/>
            <person name="Bills G."/>
            <person name="Bluhm B.H."/>
            <person name="Cannon C."/>
            <person name="Castanera R."/>
            <person name="Culley D.E."/>
            <person name="Daum C."/>
            <person name="Ezra D."/>
            <person name="Gonzalez J.B."/>
            <person name="Henrissat B."/>
            <person name="Kuo A."/>
            <person name="Liang C."/>
            <person name="Lipzen A."/>
            <person name="Lutzoni F."/>
            <person name="Magnuson J."/>
            <person name="Mondo S."/>
            <person name="Nolan M."/>
            <person name="Ohm R."/>
            <person name="Pangilinan J."/>
            <person name="Park H.-J.H."/>
            <person name="Ramirez L."/>
            <person name="Alfaro M."/>
            <person name="Sun H."/>
            <person name="Tritt A."/>
            <person name="Yoshinaga Y."/>
            <person name="Zwiers L.-H.L."/>
            <person name="Turgeon B.G."/>
            <person name="Goodwin S.B."/>
            <person name="Spatafora J.W."/>
            <person name="Crous P.W."/>
            <person name="Grigoriev I.V."/>
        </authorList>
    </citation>
    <scope>NUCLEOTIDE SEQUENCE [LARGE SCALE GENOMIC DNA]</scope>
    <source>
        <strain evidence="5 6">CBS 611.86</strain>
    </source>
</reference>
<dbReference type="InterPro" id="IPR057733">
    <property type="entry name" value="UBE2O-like_SH3-B"/>
</dbReference>
<dbReference type="InterPro" id="IPR000608">
    <property type="entry name" value="UBC"/>
</dbReference>
<feature type="domain" description="UBC core" evidence="4">
    <location>
        <begin position="703"/>
        <end position="867"/>
    </location>
</feature>
<keyword evidence="6" id="KW-1185">Reference proteome</keyword>
<dbReference type="Pfam" id="PF23046">
    <property type="entry name" value="tSH3-B_UBE2O"/>
    <property type="match status" value="1"/>
</dbReference>
<evidence type="ECO:0000313" key="5">
    <source>
        <dbReference type="EMBL" id="KAF2871713.1"/>
    </source>
</evidence>
<dbReference type="PANTHER" id="PTHR46116:SF15">
    <property type="entry name" value="(E3-INDEPENDENT) E2 UBIQUITIN-CONJUGATING ENZYME"/>
    <property type="match status" value="1"/>
</dbReference>
<keyword evidence="2" id="KW-0833">Ubl conjugation pathway</keyword>